<dbReference type="EMBL" id="QGKY02001250">
    <property type="protein sequence ID" value="KAF2561594.1"/>
    <property type="molecule type" value="Genomic_DNA"/>
</dbReference>
<proteinExistence type="predicted"/>
<sequence>MSRRTAGCRVEKFLQGNCLSVLVCPLRCGDQVARWCDVLVGICGFASGVDVLSDVLGEVLGDVLGEVHGDVPSERWKVEALTQEKFSKDGFIEECPKESDVDLVWWRWSWRFVWCGDQAARWCDVLVGICGFASGVDVLSDVLGEVLVDVLGEVHGDVPSERWKVEALTQEKFSKDGFIEEVWKDCSCVKTVNSGAAG</sequence>
<name>A0A8S9HVL3_BRACR</name>
<accession>A0A8S9HVL3</accession>
<gene>
    <name evidence="1" type="ORF">F2Q70_00014197</name>
</gene>
<protein>
    <submittedName>
        <fullName evidence="1">Uncharacterized protein</fullName>
    </submittedName>
</protein>
<organism evidence="1">
    <name type="scientific">Brassica cretica</name>
    <name type="common">Mustard</name>
    <dbReference type="NCBI Taxonomy" id="69181"/>
    <lineage>
        <taxon>Eukaryota</taxon>
        <taxon>Viridiplantae</taxon>
        <taxon>Streptophyta</taxon>
        <taxon>Embryophyta</taxon>
        <taxon>Tracheophyta</taxon>
        <taxon>Spermatophyta</taxon>
        <taxon>Magnoliopsida</taxon>
        <taxon>eudicotyledons</taxon>
        <taxon>Gunneridae</taxon>
        <taxon>Pentapetalae</taxon>
        <taxon>rosids</taxon>
        <taxon>malvids</taxon>
        <taxon>Brassicales</taxon>
        <taxon>Brassicaceae</taxon>
        <taxon>Brassiceae</taxon>
        <taxon>Brassica</taxon>
    </lineage>
</organism>
<reference evidence="1" key="1">
    <citation type="submission" date="2019-12" db="EMBL/GenBank/DDBJ databases">
        <title>Genome sequencing and annotation of Brassica cretica.</title>
        <authorList>
            <person name="Studholme D.J."/>
            <person name="Sarris P.F."/>
        </authorList>
    </citation>
    <scope>NUCLEOTIDE SEQUENCE</scope>
    <source>
        <strain evidence="1">PFS-102/07</strain>
        <tissue evidence="1">Leaf</tissue>
    </source>
</reference>
<dbReference type="AlphaFoldDB" id="A0A8S9HVL3"/>
<evidence type="ECO:0000313" key="1">
    <source>
        <dbReference type="EMBL" id="KAF2561594.1"/>
    </source>
</evidence>
<comment type="caution">
    <text evidence="1">The sequence shown here is derived from an EMBL/GenBank/DDBJ whole genome shotgun (WGS) entry which is preliminary data.</text>
</comment>